<dbReference type="AlphaFoldDB" id="A0AAW2DKC7"/>
<protein>
    <submittedName>
        <fullName evidence="2">Uncharacterized protein</fullName>
    </submittedName>
</protein>
<dbReference type="Proteomes" id="UP001459277">
    <property type="component" value="Unassembled WGS sequence"/>
</dbReference>
<evidence type="ECO:0000313" key="3">
    <source>
        <dbReference type="Proteomes" id="UP001459277"/>
    </source>
</evidence>
<evidence type="ECO:0000313" key="2">
    <source>
        <dbReference type="EMBL" id="KAL0010634.1"/>
    </source>
</evidence>
<proteinExistence type="predicted"/>
<name>A0AAW2DKC7_9ROSI</name>
<feature type="region of interest" description="Disordered" evidence="1">
    <location>
        <begin position="89"/>
        <end position="144"/>
    </location>
</feature>
<organism evidence="2 3">
    <name type="scientific">Lithocarpus litseifolius</name>
    <dbReference type="NCBI Taxonomy" id="425828"/>
    <lineage>
        <taxon>Eukaryota</taxon>
        <taxon>Viridiplantae</taxon>
        <taxon>Streptophyta</taxon>
        <taxon>Embryophyta</taxon>
        <taxon>Tracheophyta</taxon>
        <taxon>Spermatophyta</taxon>
        <taxon>Magnoliopsida</taxon>
        <taxon>eudicotyledons</taxon>
        <taxon>Gunneridae</taxon>
        <taxon>Pentapetalae</taxon>
        <taxon>rosids</taxon>
        <taxon>fabids</taxon>
        <taxon>Fagales</taxon>
        <taxon>Fagaceae</taxon>
        <taxon>Lithocarpus</taxon>
    </lineage>
</organism>
<evidence type="ECO:0000256" key="1">
    <source>
        <dbReference type="SAM" id="MobiDB-lite"/>
    </source>
</evidence>
<accession>A0AAW2DKC7</accession>
<reference evidence="2 3" key="1">
    <citation type="submission" date="2024-01" db="EMBL/GenBank/DDBJ databases">
        <title>A telomere-to-telomere, gap-free genome of sweet tea (Lithocarpus litseifolius).</title>
        <authorList>
            <person name="Zhou J."/>
        </authorList>
    </citation>
    <scope>NUCLEOTIDE SEQUENCE [LARGE SCALE GENOMIC DNA]</scope>
    <source>
        <strain evidence="2">Zhou-2022a</strain>
        <tissue evidence="2">Leaf</tissue>
    </source>
</reference>
<dbReference type="EMBL" id="JAZDWU010000002">
    <property type="protein sequence ID" value="KAL0010634.1"/>
    <property type="molecule type" value="Genomic_DNA"/>
</dbReference>
<sequence length="203" mass="23619">MYSLVKQGVTPKAIQWDLLEDPLGENGGTRDVKIGIVNKRKNGLALERGRTKPTRKYRVLQGNGKFDERDQKLERLCRPVRDLELEARGRHRRRDRDDREGRSDSGGNYYGSGADQSSARRRWERSHPRESCRRQNRSCSRGWKPYTKSPLRIEAYFSIRSLSSNRRKPYTKIPLRTEAYLLVRSLSPNKRKPYTKSSLGAEP</sequence>
<comment type="caution">
    <text evidence="2">The sequence shown here is derived from an EMBL/GenBank/DDBJ whole genome shotgun (WGS) entry which is preliminary data.</text>
</comment>
<gene>
    <name evidence="2" type="ORF">SO802_005742</name>
</gene>
<keyword evidence="3" id="KW-1185">Reference proteome</keyword>